<feature type="region of interest" description="Disordered" evidence="1">
    <location>
        <begin position="1"/>
        <end position="25"/>
    </location>
</feature>
<evidence type="ECO:0000256" key="1">
    <source>
        <dbReference type="SAM" id="MobiDB-lite"/>
    </source>
</evidence>
<feature type="region of interest" description="Disordered" evidence="1">
    <location>
        <begin position="385"/>
        <end position="451"/>
    </location>
</feature>
<feature type="compositionally biased region" description="Polar residues" evidence="1">
    <location>
        <begin position="412"/>
        <end position="423"/>
    </location>
</feature>
<feature type="region of interest" description="Disordered" evidence="1">
    <location>
        <begin position="293"/>
        <end position="356"/>
    </location>
</feature>
<accession>A0A318JMB3</accession>
<keyword evidence="3" id="KW-1185">Reference proteome</keyword>
<evidence type="ECO:0000313" key="3">
    <source>
        <dbReference type="Proteomes" id="UP000247569"/>
    </source>
</evidence>
<comment type="caution">
    <text evidence="2">The sequence shown here is derived from an EMBL/GenBank/DDBJ whole genome shotgun (WGS) entry which is preliminary data.</text>
</comment>
<dbReference type="AlphaFoldDB" id="A0A318JMB3"/>
<organism evidence="2 3">
    <name type="scientific">Nocardia tenerifensis</name>
    <dbReference type="NCBI Taxonomy" id="228006"/>
    <lineage>
        <taxon>Bacteria</taxon>
        <taxon>Bacillati</taxon>
        <taxon>Actinomycetota</taxon>
        <taxon>Actinomycetes</taxon>
        <taxon>Mycobacteriales</taxon>
        <taxon>Nocardiaceae</taxon>
        <taxon>Nocardia</taxon>
    </lineage>
</organism>
<feature type="compositionally biased region" description="Basic and acidic residues" evidence="1">
    <location>
        <begin position="397"/>
        <end position="411"/>
    </location>
</feature>
<name>A0A318JMB3_9NOCA</name>
<proteinExistence type="predicted"/>
<protein>
    <submittedName>
        <fullName evidence="2">Uncharacterized protein</fullName>
    </submittedName>
</protein>
<reference evidence="2 3" key="1">
    <citation type="submission" date="2018-05" db="EMBL/GenBank/DDBJ databases">
        <title>Genomic Encyclopedia of Type Strains, Phase IV (KMG-IV): sequencing the most valuable type-strain genomes for metagenomic binning, comparative biology and taxonomic classification.</title>
        <authorList>
            <person name="Goeker M."/>
        </authorList>
    </citation>
    <scope>NUCLEOTIDE SEQUENCE [LARGE SCALE GENOMIC DNA]</scope>
    <source>
        <strain evidence="2 3">DSM 44704</strain>
    </source>
</reference>
<dbReference type="RefSeq" id="WP_040740662.1">
    <property type="nucleotide sequence ID" value="NZ_QJKF01000026.1"/>
</dbReference>
<dbReference type="OrthoDB" id="5318045at2"/>
<dbReference type="EMBL" id="QJKF01000026">
    <property type="protein sequence ID" value="PXX53922.1"/>
    <property type="molecule type" value="Genomic_DNA"/>
</dbReference>
<evidence type="ECO:0000313" key="2">
    <source>
        <dbReference type="EMBL" id="PXX53922.1"/>
    </source>
</evidence>
<sequence>MDLLELAPDRDTSSHPSQETGAGPLTEHAVVVTPDGMGTVLVVHDTGSDAVALVRTASGVRPWGVAALSRIDGSPVSTAGQDARTAHHRAHLVQAQTPAGAVLSGGYRLADLDLAEGHGWIRDATGVAVAFVRVRLADDGRRHWWLQRVTGGAPFGTAFPEDARPGQPHGALRAAGCADWYLKSAHAQHTTAVAGELRRTVTLPLARVRELRALPAPVSAVTGEPVAAVAWHDCWRRYALSVEQMTGLAAVARTAVSSLAHDTAEQRRRRRVLTAAAAQLDFQAYDTARALAPIPVPGSPDAYGRPHTPRPTEPALVDLDDEPAEQTAPFDPSAVPSTDARHPYPPRPAAGPGSRGRVLCAEARLRELRHQGQARRTALCTLRGAPHTGSRRAAGPHRQDWRAGHRLDRQARLSSPYSASSRVETARGSPGRATSGRRSFGNHQRSKRTASTILMKSSISVVTVPS</sequence>
<gene>
    <name evidence="2" type="ORF">DFR70_12643</name>
</gene>
<dbReference type="Proteomes" id="UP000247569">
    <property type="component" value="Unassembled WGS sequence"/>
</dbReference>